<keyword evidence="3" id="KW-1185">Reference proteome</keyword>
<evidence type="ECO:0000313" key="2">
    <source>
        <dbReference type="EMBL" id="KAF2704819.1"/>
    </source>
</evidence>
<proteinExistence type="predicted"/>
<accession>A0A6G1JW29</accession>
<evidence type="ECO:0000256" key="1">
    <source>
        <dbReference type="SAM" id="MobiDB-lite"/>
    </source>
</evidence>
<organism evidence="2 3">
    <name type="scientific">Pleomassaria siparia CBS 279.74</name>
    <dbReference type="NCBI Taxonomy" id="1314801"/>
    <lineage>
        <taxon>Eukaryota</taxon>
        <taxon>Fungi</taxon>
        <taxon>Dikarya</taxon>
        <taxon>Ascomycota</taxon>
        <taxon>Pezizomycotina</taxon>
        <taxon>Dothideomycetes</taxon>
        <taxon>Pleosporomycetidae</taxon>
        <taxon>Pleosporales</taxon>
        <taxon>Pleomassariaceae</taxon>
        <taxon>Pleomassaria</taxon>
    </lineage>
</organism>
<dbReference type="EMBL" id="MU005781">
    <property type="protein sequence ID" value="KAF2704819.1"/>
    <property type="molecule type" value="Genomic_DNA"/>
</dbReference>
<reference evidence="2" key="1">
    <citation type="journal article" date="2020" name="Stud. Mycol.">
        <title>101 Dothideomycetes genomes: a test case for predicting lifestyles and emergence of pathogens.</title>
        <authorList>
            <person name="Haridas S."/>
            <person name="Albert R."/>
            <person name="Binder M."/>
            <person name="Bloem J."/>
            <person name="Labutti K."/>
            <person name="Salamov A."/>
            <person name="Andreopoulos B."/>
            <person name="Baker S."/>
            <person name="Barry K."/>
            <person name="Bills G."/>
            <person name="Bluhm B."/>
            <person name="Cannon C."/>
            <person name="Castanera R."/>
            <person name="Culley D."/>
            <person name="Daum C."/>
            <person name="Ezra D."/>
            <person name="Gonzalez J."/>
            <person name="Henrissat B."/>
            <person name="Kuo A."/>
            <person name="Liang C."/>
            <person name="Lipzen A."/>
            <person name="Lutzoni F."/>
            <person name="Magnuson J."/>
            <person name="Mondo S."/>
            <person name="Nolan M."/>
            <person name="Ohm R."/>
            <person name="Pangilinan J."/>
            <person name="Park H.-J."/>
            <person name="Ramirez L."/>
            <person name="Alfaro M."/>
            <person name="Sun H."/>
            <person name="Tritt A."/>
            <person name="Yoshinaga Y."/>
            <person name="Zwiers L.-H."/>
            <person name="Turgeon B."/>
            <person name="Goodwin S."/>
            <person name="Spatafora J."/>
            <person name="Crous P."/>
            <person name="Grigoriev I."/>
        </authorList>
    </citation>
    <scope>NUCLEOTIDE SEQUENCE</scope>
    <source>
        <strain evidence="2">CBS 279.74</strain>
    </source>
</reference>
<gene>
    <name evidence="2" type="ORF">K504DRAFT_112852</name>
</gene>
<feature type="region of interest" description="Disordered" evidence="1">
    <location>
        <begin position="124"/>
        <end position="143"/>
    </location>
</feature>
<evidence type="ECO:0000313" key="3">
    <source>
        <dbReference type="Proteomes" id="UP000799428"/>
    </source>
</evidence>
<sequence length="163" mass="17940">MYIQRREREDTVCSSSRVPSMPCYSEQDGCNGAPAIVPSKSHRATPASFASSIFLACEKGRTGILYGSTSGRSIQGFCFVSFLQSKFGPLAPWPLLFLHVETRVFTTTISWRRSPSAIIHVTGSHAERPSQTSTNPVGGKYECRSPSSNRSAIWRCRYGKVAI</sequence>
<dbReference type="Proteomes" id="UP000799428">
    <property type="component" value="Unassembled WGS sequence"/>
</dbReference>
<protein>
    <submittedName>
        <fullName evidence="2">Uncharacterized protein</fullName>
    </submittedName>
</protein>
<name>A0A6G1JW29_9PLEO</name>
<dbReference type="AlphaFoldDB" id="A0A6G1JW29"/>